<dbReference type="OrthoDB" id="9767863at2"/>
<dbReference type="InterPro" id="IPR043968">
    <property type="entry name" value="SGNH"/>
</dbReference>
<keyword evidence="1" id="KW-0812">Transmembrane</keyword>
<name>A0A0A2SSW5_9GAMM</name>
<feature type="transmembrane region" description="Helical" evidence="1">
    <location>
        <begin position="245"/>
        <end position="263"/>
    </location>
</feature>
<feature type="transmembrane region" description="Helical" evidence="1">
    <location>
        <begin position="12"/>
        <end position="31"/>
    </location>
</feature>
<dbReference type="InterPro" id="IPR050879">
    <property type="entry name" value="Acyltransferase_3"/>
</dbReference>
<evidence type="ECO:0000313" key="4">
    <source>
        <dbReference type="EMBL" id="KGP64225.1"/>
    </source>
</evidence>
<keyword evidence="4" id="KW-0808">Transferase</keyword>
<dbReference type="EMBL" id="JNCF01000003">
    <property type="protein sequence ID" value="KGP64225.1"/>
    <property type="molecule type" value="Genomic_DNA"/>
</dbReference>
<dbReference type="PANTHER" id="PTHR23028:SF53">
    <property type="entry name" value="ACYL_TRANSF_3 DOMAIN-CONTAINING PROTEIN"/>
    <property type="match status" value="1"/>
</dbReference>
<feature type="transmembrane region" description="Helical" evidence="1">
    <location>
        <begin position="133"/>
        <end position="155"/>
    </location>
</feature>
<organism evidence="4 5">
    <name type="scientific">Legionella norrlandica</name>
    <dbReference type="NCBI Taxonomy" id="1498499"/>
    <lineage>
        <taxon>Bacteria</taxon>
        <taxon>Pseudomonadati</taxon>
        <taxon>Pseudomonadota</taxon>
        <taxon>Gammaproteobacteria</taxon>
        <taxon>Legionellales</taxon>
        <taxon>Legionellaceae</taxon>
        <taxon>Legionella</taxon>
    </lineage>
</organism>
<feature type="transmembrane region" description="Helical" evidence="1">
    <location>
        <begin position="344"/>
        <end position="361"/>
    </location>
</feature>
<dbReference type="AlphaFoldDB" id="A0A0A2SSW5"/>
<feature type="domain" description="SGNH" evidence="3">
    <location>
        <begin position="405"/>
        <end position="646"/>
    </location>
</feature>
<feature type="domain" description="Acyltransferase 3" evidence="2">
    <location>
        <begin position="6"/>
        <end position="327"/>
    </location>
</feature>
<dbReference type="Pfam" id="PF01757">
    <property type="entry name" value="Acyl_transf_3"/>
    <property type="match status" value="1"/>
</dbReference>
<evidence type="ECO:0000259" key="3">
    <source>
        <dbReference type="Pfam" id="PF19040"/>
    </source>
</evidence>
<evidence type="ECO:0000256" key="1">
    <source>
        <dbReference type="SAM" id="Phobius"/>
    </source>
</evidence>
<protein>
    <submittedName>
        <fullName evidence="4">Acetyltransferase</fullName>
    </submittedName>
</protein>
<keyword evidence="1" id="KW-0472">Membrane</keyword>
<dbReference type="PANTHER" id="PTHR23028">
    <property type="entry name" value="ACETYLTRANSFERASE"/>
    <property type="match status" value="1"/>
</dbReference>
<dbReference type="RefSeq" id="WP_035886892.1">
    <property type="nucleotide sequence ID" value="NZ_JNCF01000003.1"/>
</dbReference>
<evidence type="ECO:0000313" key="5">
    <source>
        <dbReference type="Proteomes" id="UP000054422"/>
    </source>
</evidence>
<dbReference type="Proteomes" id="UP000054422">
    <property type="component" value="Unassembled WGS sequence"/>
</dbReference>
<sequence length="655" mass="75402">MNYRSDIDGLRAIAILFVLFFHSGLSLFPSGFIGVDIFFVISGFLITSIIQKSLQNNHFSFVEFYSRRLWRLQPVFICLIVVTTLVALFYYLPDDLLLFSKSARKTSIFTSNVFFKNVTSNYFSPDSNQLPLLHMWSLSIEWQCYLILPVAIYLLHRLFGHNHMTKVIYLLAIGFLSLSMYYSWSNPAKTYYQLTSRIFEFLIGACVTLGSNRFLINKSLLNAISILAIITLFYIAMHVDVNAGYPNWYTLILCLATAVLIAVGRQEPKLIASQVLSLKPLVFIGLISYSLYIWHWPLFALIRYLNIEESNLVLLLTFGIVFIIAYLSWQFIEKPARKLHQIKFGYTVACLFILPVIVTHLCDHLIKKNIGYPHRFKEAAQIYVELNKYKSVQRPLCLERKSVEVDNQCVLGAQNSGSHNGFMIGDSYSNQYWRFMDTFAKKANVSILAHATVACLALPGIYQFDVNIKNKIYQECHDQTDRYFNMIKANHYDYVILGQNWNGYLGDKIINQLNDVRSQELSQKRIEKALDEALQIITASGAKPVLIKSIALSKGNPYSCFFEHIKLRKKYNPEQCDFKLDVAEQRWIDTLFTKMGKKYSQLIIIDPRLVQCPSGVCRVAIHDVPVFRDSGHITDYASYHLAQLYLQKNKNPLVI</sequence>
<feature type="transmembrane region" description="Helical" evidence="1">
    <location>
        <begin position="75"/>
        <end position="92"/>
    </location>
</feature>
<feature type="transmembrane region" description="Helical" evidence="1">
    <location>
        <begin position="190"/>
        <end position="208"/>
    </location>
</feature>
<dbReference type="GO" id="GO:0016747">
    <property type="term" value="F:acyltransferase activity, transferring groups other than amino-acyl groups"/>
    <property type="evidence" value="ECO:0007669"/>
    <property type="project" value="InterPro"/>
</dbReference>
<comment type="caution">
    <text evidence="4">The sequence shown here is derived from an EMBL/GenBank/DDBJ whole genome shotgun (WGS) entry which is preliminary data.</text>
</comment>
<dbReference type="GO" id="GO:0009103">
    <property type="term" value="P:lipopolysaccharide biosynthetic process"/>
    <property type="evidence" value="ECO:0007669"/>
    <property type="project" value="TreeGrafter"/>
</dbReference>
<gene>
    <name evidence="4" type="ORF">EP47_04010</name>
</gene>
<keyword evidence="5" id="KW-1185">Reference proteome</keyword>
<feature type="transmembrane region" description="Helical" evidence="1">
    <location>
        <begin position="312"/>
        <end position="332"/>
    </location>
</feature>
<reference evidence="4 5" key="1">
    <citation type="submission" date="2014-05" db="EMBL/GenBank/DDBJ databases">
        <authorList>
            <person name="Rizzardi K."/>
            <person name="Winiecka-Krusnell J."/>
            <person name="Ramliden M."/>
            <person name="Alm E."/>
            <person name="Andersson S."/>
            <person name="Byfors S."/>
        </authorList>
    </citation>
    <scope>NUCLEOTIDE SEQUENCE [LARGE SCALE GENOMIC DNA]</scope>
    <source>
        <strain evidence="4 5">LEGN</strain>
    </source>
</reference>
<dbReference type="InterPro" id="IPR002656">
    <property type="entry name" value="Acyl_transf_3_dom"/>
</dbReference>
<dbReference type="Pfam" id="PF19040">
    <property type="entry name" value="SGNH"/>
    <property type="match status" value="1"/>
</dbReference>
<feature type="transmembrane region" description="Helical" evidence="1">
    <location>
        <begin position="37"/>
        <end position="54"/>
    </location>
</feature>
<proteinExistence type="predicted"/>
<evidence type="ECO:0000259" key="2">
    <source>
        <dbReference type="Pfam" id="PF01757"/>
    </source>
</evidence>
<dbReference type="GO" id="GO:0016020">
    <property type="term" value="C:membrane"/>
    <property type="evidence" value="ECO:0007669"/>
    <property type="project" value="TreeGrafter"/>
</dbReference>
<feature type="transmembrane region" description="Helical" evidence="1">
    <location>
        <begin position="167"/>
        <end position="184"/>
    </location>
</feature>
<accession>A0A0A2SSW5</accession>
<keyword evidence="1" id="KW-1133">Transmembrane helix</keyword>
<dbReference type="STRING" id="1498499.EP47_04010"/>
<feature type="transmembrane region" description="Helical" evidence="1">
    <location>
        <begin position="220"/>
        <end position="239"/>
    </location>
</feature>
<feature type="transmembrane region" description="Helical" evidence="1">
    <location>
        <begin position="275"/>
        <end position="292"/>
    </location>
</feature>